<dbReference type="SMART" id="SM00937">
    <property type="entry name" value="PCRF"/>
    <property type="match status" value="1"/>
</dbReference>
<dbReference type="Gene3D" id="1.20.58.410">
    <property type="entry name" value="Release factor"/>
    <property type="match status" value="1"/>
</dbReference>
<comment type="similarity">
    <text evidence="1">Belongs to the prokaryotic/mitochondrial release factor family.</text>
</comment>
<dbReference type="Pfam" id="PF03462">
    <property type="entry name" value="PCRF"/>
    <property type="match status" value="1"/>
</dbReference>
<dbReference type="NCBIfam" id="TIGR00020">
    <property type="entry name" value="prfB"/>
    <property type="match status" value="1"/>
</dbReference>
<evidence type="ECO:0000313" key="7">
    <source>
        <dbReference type="Proteomes" id="UP001197609"/>
    </source>
</evidence>
<organism evidence="6 7">
    <name type="scientific">Candidatus Methylomirabilis tolerans</name>
    <dbReference type="NCBI Taxonomy" id="3123416"/>
    <lineage>
        <taxon>Bacteria</taxon>
        <taxon>Candidatus Methylomirabilota</taxon>
        <taxon>Candidatus Methylomirabilia</taxon>
        <taxon>Candidatus Methylomirabilales</taxon>
        <taxon>Candidatus Methylomirabilaceae</taxon>
        <taxon>Candidatus Methylomirabilis</taxon>
    </lineage>
</organism>
<feature type="non-terminal residue" evidence="6">
    <location>
        <position position="370"/>
    </location>
</feature>
<evidence type="ECO:0000256" key="2">
    <source>
        <dbReference type="ARBA" id="ARBA00022481"/>
    </source>
</evidence>
<dbReference type="FunFam" id="3.30.160.20:FF:000010">
    <property type="entry name" value="Peptide chain release factor 2"/>
    <property type="match status" value="1"/>
</dbReference>
<dbReference type="InterPro" id="IPR000352">
    <property type="entry name" value="Pep_chain_release_fac_I"/>
</dbReference>
<dbReference type="HAMAP" id="MF_00094">
    <property type="entry name" value="Rel_fac_2"/>
    <property type="match status" value="1"/>
</dbReference>
<evidence type="ECO:0000256" key="4">
    <source>
        <dbReference type="NCBIfam" id="TIGR00020"/>
    </source>
</evidence>
<evidence type="ECO:0000256" key="3">
    <source>
        <dbReference type="ARBA" id="ARBA00022917"/>
    </source>
</evidence>
<feature type="domain" description="Prokaryotic-type class I peptide chain release factors" evidence="5">
    <location>
        <begin position="243"/>
        <end position="259"/>
    </location>
</feature>
<dbReference type="PANTHER" id="PTHR43116">
    <property type="entry name" value="PEPTIDE CHAIN RELEASE FACTOR 2"/>
    <property type="match status" value="1"/>
</dbReference>
<name>A0AAJ1EJE8_9BACT</name>
<dbReference type="GO" id="GO:0005737">
    <property type="term" value="C:cytoplasm"/>
    <property type="evidence" value="ECO:0007669"/>
    <property type="project" value="InterPro"/>
</dbReference>
<evidence type="ECO:0000259" key="5">
    <source>
        <dbReference type="PROSITE" id="PS00745"/>
    </source>
</evidence>
<dbReference type="AlphaFoldDB" id="A0AAJ1EJE8"/>
<dbReference type="PANTHER" id="PTHR43116:SF3">
    <property type="entry name" value="CLASS I PEPTIDE CHAIN RELEASE FACTOR"/>
    <property type="match status" value="1"/>
</dbReference>
<keyword evidence="3" id="KW-0648">Protein biosynthesis</keyword>
<dbReference type="PROSITE" id="PS00745">
    <property type="entry name" value="RF_PROK_I"/>
    <property type="match status" value="1"/>
</dbReference>
<dbReference type="SUPFAM" id="SSF75620">
    <property type="entry name" value="Release factor"/>
    <property type="match status" value="1"/>
</dbReference>
<gene>
    <name evidence="6" type="primary">prfB</name>
    <name evidence="6" type="ORF">K8G79_07565</name>
</gene>
<reference evidence="6 7" key="1">
    <citation type="journal article" date="2021" name="bioRxiv">
        <title>Unraveling nitrogen, sulfur and carbon metabolic pathways and microbial community transcriptional responses to substrate deprivation and toxicity stresses in a bioreactor mimicking anoxic brackish coastal sediment conditions.</title>
        <authorList>
            <person name="Martins P.D."/>
            <person name="Echeveste M.J."/>
            <person name="Arshad A."/>
            <person name="Kurth J."/>
            <person name="Ouboter H."/>
            <person name="Jetten M.S.M."/>
            <person name="Welte C.U."/>
        </authorList>
    </citation>
    <scope>NUCLEOTIDE SEQUENCE [LARGE SCALE GENOMIC DNA]</scope>
    <source>
        <strain evidence="6">MAG_38</strain>
    </source>
</reference>
<dbReference type="Pfam" id="PF00472">
    <property type="entry name" value="RF-1"/>
    <property type="match status" value="1"/>
</dbReference>
<dbReference type="InterPro" id="IPR005139">
    <property type="entry name" value="PCRF"/>
</dbReference>
<dbReference type="Gene3D" id="3.30.70.1660">
    <property type="match status" value="1"/>
</dbReference>
<dbReference type="GO" id="GO:0016149">
    <property type="term" value="F:translation release factor activity, codon specific"/>
    <property type="evidence" value="ECO:0007669"/>
    <property type="project" value="InterPro"/>
</dbReference>
<proteinExistence type="inferred from homology"/>
<evidence type="ECO:0000313" key="6">
    <source>
        <dbReference type="EMBL" id="MBZ0159976.1"/>
    </source>
</evidence>
<dbReference type="InterPro" id="IPR045853">
    <property type="entry name" value="Pep_chain_release_fac_I_sf"/>
</dbReference>
<dbReference type="InterPro" id="IPR004374">
    <property type="entry name" value="PrfB"/>
</dbReference>
<dbReference type="Gene3D" id="3.30.160.20">
    <property type="match status" value="1"/>
</dbReference>
<protein>
    <recommendedName>
        <fullName evidence="4">Peptide chain release factor 2</fullName>
    </recommendedName>
</protein>
<dbReference type="EMBL" id="JAIOIU010000092">
    <property type="protein sequence ID" value="MBZ0159976.1"/>
    <property type="molecule type" value="Genomic_DNA"/>
</dbReference>
<sequence length="370" mass="41528">MIAEYARTLDGLKDKLHTLGTTFDVAGKQARLVAIEELLHSQEFWADTSRAREIMKEQRPLKEIVDQVDYLDRELEEVTILLGLLREEEDPQTLKDLGGSLQRLEGQVAALELTAVMTGEYDPGNAILTINPGAGGTESQDWAQMLLRMYLRWAEAGGYKTEVIDLLPAEEAGIKSATVTVTGKYAYGRLKAEIGVHRLVRISPFDANHRRHTSFASVFIYPEIDETIDVAIDEKDLRIDTYRSSGAGGQHVNVTDSAVRITHLPTGIVVSCQNERSQHKNKAMAMKVLRARLYDYYRREQEKEMAKLEGEKKDIAWGSQIRSYVLAPYQLVKDHRTSLETGNVEKVLDGEIEPFIDAFLLKGRHVSGAA</sequence>
<dbReference type="Proteomes" id="UP001197609">
    <property type="component" value="Unassembled WGS sequence"/>
</dbReference>
<accession>A0AAJ1EJE8</accession>
<comment type="caution">
    <text evidence="6">The sequence shown here is derived from an EMBL/GenBank/DDBJ whole genome shotgun (WGS) entry which is preliminary data.</text>
</comment>
<evidence type="ECO:0000256" key="1">
    <source>
        <dbReference type="ARBA" id="ARBA00010835"/>
    </source>
</evidence>
<keyword evidence="2" id="KW-0488">Methylation</keyword>